<dbReference type="Gene3D" id="3.40.1190.20">
    <property type="match status" value="1"/>
</dbReference>
<dbReference type="PROSITE" id="PS00584">
    <property type="entry name" value="PFKB_KINASES_2"/>
    <property type="match status" value="1"/>
</dbReference>
<keyword evidence="6" id="KW-1185">Reference proteome</keyword>
<dbReference type="InterPro" id="IPR011611">
    <property type="entry name" value="PfkB_dom"/>
</dbReference>
<dbReference type="PANTHER" id="PTHR43320:SF3">
    <property type="entry name" value="CARBOHYDRATE KINASE PFKB DOMAIN-CONTAINING PROTEIN"/>
    <property type="match status" value="1"/>
</dbReference>
<dbReference type="InterPro" id="IPR029056">
    <property type="entry name" value="Ribokinase-like"/>
</dbReference>
<proteinExistence type="inferred from homology"/>
<evidence type="ECO:0000256" key="2">
    <source>
        <dbReference type="ARBA" id="ARBA00022679"/>
    </source>
</evidence>
<comment type="similarity">
    <text evidence="1">Belongs to the carbohydrate kinase PfkB family.</text>
</comment>
<dbReference type="EMBL" id="BSVB01000001">
    <property type="protein sequence ID" value="GMA94836.1"/>
    <property type="molecule type" value="Genomic_DNA"/>
</dbReference>
<evidence type="ECO:0000313" key="5">
    <source>
        <dbReference type="EMBL" id="GMA94836.1"/>
    </source>
</evidence>
<dbReference type="SUPFAM" id="SSF53613">
    <property type="entry name" value="Ribokinase-like"/>
    <property type="match status" value="1"/>
</dbReference>
<protein>
    <submittedName>
        <fullName evidence="5">Sugar kinase</fullName>
    </submittedName>
</protein>
<evidence type="ECO:0000313" key="6">
    <source>
        <dbReference type="Proteomes" id="UP001157034"/>
    </source>
</evidence>
<keyword evidence="3 5" id="KW-0418">Kinase</keyword>
<name>A0ABQ6K7X2_9MICO</name>
<sequence length="297" mass="29362">MTGARIVCVGDVVNDIVVVPVTAVRPDTDTTARIRRAAGGSAANSAAWLGALGAPVDFVGSVGLADAAQHADRLAAHGVVPHLGIADGLETATIVIVVDGDGRAMLTDRGANAALDQGQVTDELLDAAGWLHVTGYSLFDGPRAPGIRRLIERAHERGITVSMNPGSVGYIADYGVERFAADTAGVDVLLANLDEAALLTATDDPSAATSALAVRHGTAVVTRGSLPVLAAEGGSAVLEVPVPAATLVDPTGAGDAMAAGFLAARLGGAGLAAAVGSGIATAARAIGIVGGRPPAAR</sequence>
<dbReference type="Proteomes" id="UP001157034">
    <property type="component" value="Unassembled WGS sequence"/>
</dbReference>
<evidence type="ECO:0000256" key="1">
    <source>
        <dbReference type="ARBA" id="ARBA00010688"/>
    </source>
</evidence>
<comment type="caution">
    <text evidence="5">The sequence shown here is derived from an EMBL/GenBank/DDBJ whole genome shotgun (WGS) entry which is preliminary data.</text>
</comment>
<dbReference type="InterPro" id="IPR052700">
    <property type="entry name" value="Carb_kinase_PfkB-like"/>
</dbReference>
<organism evidence="5 6">
    <name type="scientific">Pseudolysinimonas kribbensis</name>
    <dbReference type="NCBI Taxonomy" id="433641"/>
    <lineage>
        <taxon>Bacteria</taxon>
        <taxon>Bacillati</taxon>
        <taxon>Actinomycetota</taxon>
        <taxon>Actinomycetes</taxon>
        <taxon>Micrococcales</taxon>
        <taxon>Microbacteriaceae</taxon>
        <taxon>Pseudolysinimonas</taxon>
    </lineage>
</organism>
<evidence type="ECO:0000256" key="3">
    <source>
        <dbReference type="ARBA" id="ARBA00022777"/>
    </source>
</evidence>
<evidence type="ECO:0000259" key="4">
    <source>
        <dbReference type="Pfam" id="PF00294"/>
    </source>
</evidence>
<feature type="domain" description="Carbohydrate kinase PfkB" evidence="4">
    <location>
        <begin position="5"/>
        <end position="292"/>
    </location>
</feature>
<dbReference type="Pfam" id="PF00294">
    <property type="entry name" value="PfkB"/>
    <property type="match status" value="1"/>
</dbReference>
<keyword evidence="2" id="KW-0808">Transferase</keyword>
<reference evidence="6" key="1">
    <citation type="journal article" date="2019" name="Int. J. Syst. Evol. Microbiol.">
        <title>The Global Catalogue of Microorganisms (GCM) 10K type strain sequencing project: providing services to taxonomists for standard genome sequencing and annotation.</title>
        <authorList>
            <consortium name="The Broad Institute Genomics Platform"/>
            <consortium name="The Broad Institute Genome Sequencing Center for Infectious Disease"/>
            <person name="Wu L."/>
            <person name="Ma J."/>
        </authorList>
    </citation>
    <scope>NUCLEOTIDE SEQUENCE [LARGE SCALE GENOMIC DNA]</scope>
    <source>
        <strain evidence="6">NBRC 108894</strain>
    </source>
</reference>
<dbReference type="InterPro" id="IPR002173">
    <property type="entry name" value="Carboh/pur_kinase_PfkB_CS"/>
</dbReference>
<dbReference type="RefSeq" id="WP_284255647.1">
    <property type="nucleotide sequence ID" value="NZ_BAAAQO010000002.1"/>
</dbReference>
<dbReference type="PANTHER" id="PTHR43320">
    <property type="entry name" value="SUGAR KINASE"/>
    <property type="match status" value="1"/>
</dbReference>
<accession>A0ABQ6K7X2</accession>
<dbReference type="GO" id="GO:0016301">
    <property type="term" value="F:kinase activity"/>
    <property type="evidence" value="ECO:0007669"/>
    <property type="project" value="UniProtKB-KW"/>
</dbReference>
<gene>
    <name evidence="5" type="ORF">GCM10025881_16600</name>
</gene>